<evidence type="ECO:0000256" key="1">
    <source>
        <dbReference type="SAM" id="MobiDB-lite"/>
    </source>
</evidence>
<keyword evidence="4" id="KW-1185">Reference proteome</keyword>
<sequence>MAIRVWAAGLAVPLVLGLAACGGSDDGGGVATAGGAAAEASASASASASLSPEDARLKFAQCMRENGVDVPDPGAADEKALRFGKGVDRKKLQGALEKCRQWLQAGGQMPDLKDPKVRDQYVKFAQCMREHGVDIPDPGPDGQVKLPTGGIDRGALEKAREACKGELPGARQ</sequence>
<protein>
    <recommendedName>
        <fullName evidence="5">Secreted protein</fullName>
    </recommendedName>
</protein>
<evidence type="ECO:0000313" key="3">
    <source>
        <dbReference type="EMBL" id="SNT51976.1"/>
    </source>
</evidence>
<dbReference type="EMBL" id="FZOR01000038">
    <property type="protein sequence ID" value="SNT51976.1"/>
    <property type="molecule type" value="Genomic_DNA"/>
</dbReference>
<dbReference type="PROSITE" id="PS51257">
    <property type="entry name" value="PROKAR_LIPOPROTEIN"/>
    <property type="match status" value="1"/>
</dbReference>
<proteinExistence type="predicted"/>
<dbReference type="RefSeq" id="WP_143228175.1">
    <property type="nucleotide sequence ID" value="NZ_FZOR01000038.1"/>
</dbReference>
<dbReference type="AlphaFoldDB" id="A0A239NAM9"/>
<dbReference type="Proteomes" id="UP000198318">
    <property type="component" value="Unassembled WGS sequence"/>
</dbReference>
<organism evidence="3 4">
    <name type="scientific">Actinomadura meyerae</name>
    <dbReference type="NCBI Taxonomy" id="240840"/>
    <lineage>
        <taxon>Bacteria</taxon>
        <taxon>Bacillati</taxon>
        <taxon>Actinomycetota</taxon>
        <taxon>Actinomycetes</taxon>
        <taxon>Streptosporangiales</taxon>
        <taxon>Thermomonosporaceae</taxon>
        <taxon>Actinomadura</taxon>
    </lineage>
</organism>
<gene>
    <name evidence="3" type="ORF">SAMN05443665_103850</name>
</gene>
<reference evidence="3 4" key="1">
    <citation type="submission" date="2017-06" db="EMBL/GenBank/DDBJ databases">
        <authorList>
            <person name="Kim H.J."/>
            <person name="Triplett B.A."/>
        </authorList>
    </citation>
    <scope>NUCLEOTIDE SEQUENCE [LARGE SCALE GENOMIC DNA]</scope>
    <source>
        <strain evidence="3 4">DSM 44715</strain>
    </source>
</reference>
<evidence type="ECO:0000256" key="2">
    <source>
        <dbReference type="SAM" id="SignalP"/>
    </source>
</evidence>
<accession>A0A239NAM9</accession>
<keyword evidence="2" id="KW-0732">Signal</keyword>
<evidence type="ECO:0000313" key="4">
    <source>
        <dbReference type="Proteomes" id="UP000198318"/>
    </source>
</evidence>
<name>A0A239NAM9_9ACTN</name>
<feature type="chain" id="PRO_5039223137" description="Secreted protein" evidence="2">
    <location>
        <begin position="20"/>
        <end position="172"/>
    </location>
</feature>
<feature type="signal peptide" evidence="2">
    <location>
        <begin position="1"/>
        <end position="19"/>
    </location>
</feature>
<feature type="region of interest" description="Disordered" evidence="1">
    <location>
        <begin position="131"/>
        <end position="150"/>
    </location>
</feature>
<evidence type="ECO:0008006" key="5">
    <source>
        <dbReference type="Google" id="ProtNLM"/>
    </source>
</evidence>
<dbReference type="OrthoDB" id="7949713at2"/>